<dbReference type="InterPro" id="IPR051311">
    <property type="entry name" value="DedA_domain"/>
</dbReference>
<reference evidence="8 9" key="1">
    <citation type="submission" date="2023-12" db="EMBL/GenBank/DDBJ databases">
        <title>the genome sequence of Hyalangium sp. s54d21.</title>
        <authorList>
            <person name="Zhang X."/>
        </authorList>
    </citation>
    <scope>NUCLEOTIDE SEQUENCE [LARGE SCALE GENOMIC DNA]</scope>
    <source>
        <strain evidence="9">s54d21</strain>
    </source>
</reference>
<evidence type="ECO:0000256" key="1">
    <source>
        <dbReference type="ARBA" id="ARBA00004651"/>
    </source>
</evidence>
<evidence type="ECO:0000256" key="5">
    <source>
        <dbReference type="ARBA" id="ARBA00023136"/>
    </source>
</evidence>
<keyword evidence="2" id="KW-1003">Cell membrane</keyword>
<evidence type="ECO:0000313" key="9">
    <source>
        <dbReference type="Proteomes" id="UP001291309"/>
    </source>
</evidence>
<feature type="transmembrane region" description="Helical" evidence="6">
    <location>
        <begin position="132"/>
        <end position="153"/>
    </location>
</feature>
<keyword evidence="5 6" id="KW-0472">Membrane</keyword>
<feature type="transmembrane region" description="Helical" evidence="6">
    <location>
        <begin position="70"/>
        <end position="94"/>
    </location>
</feature>
<evidence type="ECO:0000256" key="2">
    <source>
        <dbReference type="ARBA" id="ARBA00022475"/>
    </source>
</evidence>
<evidence type="ECO:0000256" key="4">
    <source>
        <dbReference type="ARBA" id="ARBA00022989"/>
    </source>
</evidence>
<gene>
    <name evidence="8" type="ORF">SYV04_42050</name>
</gene>
<evidence type="ECO:0000259" key="7">
    <source>
        <dbReference type="Pfam" id="PF09335"/>
    </source>
</evidence>
<feature type="transmembrane region" description="Helical" evidence="6">
    <location>
        <begin position="160"/>
        <end position="183"/>
    </location>
</feature>
<dbReference type="Pfam" id="PF09335">
    <property type="entry name" value="VTT_dom"/>
    <property type="match status" value="1"/>
</dbReference>
<feature type="transmembrane region" description="Helical" evidence="6">
    <location>
        <begin position="47"/>
        <end position="63"/>
    </location>
</feature>
<dbReference type="PANTHER" id="PTHR42709:SF6">
    <property type="entry name" value="UNDECAPRENYL PHOSPHATE TRANSPORTER A"/>
    <property type="match status" value="1"/>
</dbReference>
<dbReference type="Proteomes" id="UP001291309">
    <property type="component" value="Unassembled WGS sequence"/>
</dbReference>
<dbReference type="InterPro" id="IPR032816">
    <property type="entry name" value="VTT_dom"/>
</dbReference>
<evidence type="ECO:0000256" key="6">
    <source>
        <dbReference type="SAM" id="Phobius"/>
    </source>
</evidence>
<proteinExistence type="predicted"/>
<accession>A0ABU5HHW7</accession>
<evidence type="ECO:0000256" key="3">
    <source>
        <dbReference type="ARBA" id="ARBA00022692"/>
    </source>
</evidence>
<protein>
    <submittedName>
        <fullName evidence="8">VTT domain-containing protein</fullName>
    </submittedName>
</protein>
<comment type="subcellular location">
    <subcellularLocation>
        <location evidence="1">Cell membrane</location>
        <topology evidence="1">Multi-pass membrane protein</topology>
    </subcellularLocation>
</comment>
<comment type="caution">
    <text evidence="8">The sequence shown here is derived from an EMBL/GenBank/DDBJ whole genome shotgun (WGS) entry which is preliminary data.</text>
</comment>
<feature type="domain" description="VTT" evidence="7">
    <location>
        <begin position="65"/>
        <end position="181"/>
    </location>
</feature>
<dbReference type="EMBL" id="JAXIVS010000027">
    <property type="protein sequence ID" value="MDY7233045.1"/>
    <property type="molecule type" value="Genomic_DNA"/>
</dbReference>
<keyword evidence="3 6" id="KW-0812">Transmembrane</keyword>
<organism evidence="8 9">
    <name type="scientific">Hyalangium rubrum</name>
    <dbReference type="NCBI Taxonomy" id="3103134"/>
    <lineage>
        <taxon>Bacteria</taxon>
        <taxon>Pseudomonadati</taxon>
        <taxon>Myxococcota</taxon>
        <taxon>Myxococcia</taxon>
        <taxon>Myxococcales</taxon>
        <taxon>Cystobacterineae</taxon>
        <taxon>Archangiaceae</taxon>
        <taxon>Hyalangium</taxon>
    </lineage>
</organism>
<keyword evidence="4 6" id="KW-1133">Transmembrane helix</keyword>
<feature type="transmembrane region" description="Helical" evidence="6">
    <location>
        <begin position="7"/>
        <end position="27"/>
    </location>
</feature>
<keyword evidence="9" id="KW-1185">Reference proteome</keyword>
<name>A0ABU5HHW7_9BACT</name>
<dbReference type="PANTHER" id="PTHR42709">
    <property type="entry name" value="ALKALINE PHOSPHATASE LIKE PROTEIN"/>
    <property type="match status" value="1"/>
</dbReference>
<feature type="transmembrane region" description="Helical" evidence="6">
    <location>
        <begin position="189"/>
        <end position="209"/>
    </location>
</feature>
<evidence type="ECO:0000313" key="8">
    <source>
        <dbReference type="EMBL" id="MDY7233045.1"/>
    </source>
</evidence>
<sequence length="216" mass="22417">MQAKRVAVGWGAFGGLLLAAILIPFFLFGEALEEAARRFLEAHPPGWQAALLLGGLLAGDTVLPVPSSLIATAAGALLGFWRGTVTCFAGMMVASELGYQLGARAGEAALRRMVGESEVARLVRVAGRHGHWFLLVFRAVPVLAEASTVFAGASRMSRRGFFTSVALGNLGVSATYAAVGASAAGTGSFLLFFAGMVLLPGLALWLAGLPGRTRSR</sequence>